<dbReference type="GO" id="GO:0009740">
    <property type="term" value="P:gibberellic acid mediated signaling pathway"/>
    <property type="evidence" value="ECO:0007669"/>
    <property type="project" value="TreeGrafter"/>
</dbReference>
<protein>
    <submittedName>
        <fullName evidence="5">Zinc finger protein GIS3-like</fullName>
    </submittedName>
</protein>
<dbReference type="GeneID" id="120261948"/>
<evidence type="ECO:0000259" key="3">
    <source>
        <dbReference type="PROSITE" id="PS50157"/>
    </source>
</evidence>
<accession>A0AB40BF13</accession>
<keyword evidence="4" id="KW-1185">Reference proteome</keyword>
<keyword evidence="1" id="KW-0479">Metal-binding</keyword>
<gene>
    <name evidence="5" type="primary">LOC120261948</name>
</gene>
<organism evidence="4 5">
    <name type="scientific">Dioscorea cayennensis subsp. rotundata</name>
    <name type="common">White Guinea yam</name>
    <name type="synonym">Dioscorea rotundata</name>
    <dbReference type="NCBI Taxonomy" id="55577"/>
    <lineage>
        <taxon>Eukaryota</taxon>
        <taxon>Viridiplantae</taxon>
        <taxon>Streptophyta</taxon>
        <taxon>Embryophyta</taxon>
        <taxon>Tracheophyta</taxon>
        <taxon>Spermatophyta</taxon>
        <taxon>Magnoliopsida</taxon>
        <taxon>Liliopsida</taxon>
        <taxon>Dioscoreales</taxon>
        <taxon>Dioscoreaceae</taxon>
        <taxon>Dioscorea</taxon>
    </lineage>
</organism>
<dbReference type="InterPro" id="IPR044299">
    <property type="entry name" value="GIS3/ZFP5/ZFP6"/>
</dbReference>
<dbReference type="GO" id="GO:0009736">
    <property type="term" value="P:cytokinin-activated signaling pathway"/>
    <property type="evidence" value="ECO:0007669"/>
    <property type="project" value="TreeGrafter"/>
</dbReference>
<dbReference type="PROSITE" id="PS50157">
    <property type="entry name" value="ZINC_FINGER_C2H2_2"/>
    <property type="match status" value="1"/>
</dbReference>
<reference evidence="5" key="1">
    <citation type="submission" date="2025-08" db="UniProtKB">
        <authorList>
            <consortium name="RefSeq"/>
        </authorList>
    </citation>
    <scope>IDENTIFICATION</scope>
</reference>
<dbReference type="PROSITE" id="PS00028">
    <property type="entry name" value="ZINC_FINGER_C2H2_1"/>
    <property type="match status" value="1"/>
</dbReference>
<dbReference type="PANTHER" id="PTHR46353:SF9">
    <property type="entry name" value="ZINC FINGER PROTEIN GIS3"/>
    <property type="match status" value="1"/>
</dbReference>
<keyword evidence="1" id="KW-0862">Zinc</keyword>
<dbReference type="RefSeq" id="XP_039125903.1">
    <property type="nucleotide sequence ID" value="XM_039269969.1"/>
</dbReference>
<proteinExistence type="predicted"/>
<sequence length="273" mass="29811">MPLPIYINTPRSYSHPPNSLLLLPFSIHSFIHSLCLSFYSNMETTHCQSKSTSPRLKLFGYELAEDGDTDHTATPPPEVGSPSSTTTTTNTNTTNETRKFECQYCCREFANSQALGGHQNAHKKERQQLKRAQMMHHNTNAHRSPPGTLYPRNPMTSAFAPPPPLLSADPTAPPQLVVPAPSWVYFSRAIAPEIHVSHGGMIPQAVRAPQPFSFSHTDEADSGMMSRRTRTVPAQFANGFNRLADSSGPMDGESGSDDGFGLDLHLSLAPAGL</sequence>
<dbReference type="GO" id="GO:0008270">
    <property type="term" value="F:zinc ion binding"/>
    <property type="evidence" value="ECO:0007669"/>
    <property type="project" value="UniProtKB-KW"/>
</dbReference>
<dbReference type="GO" id="GO:0003700">
    <property type="term" value="F:DNA-binding transcription factor activity"/>
    <property type="evidence" value="ECO:0007669"/>
    <property type="project" value="TreeGrafter"/>
</dbReference>
<evidence type="ECO:0000256" key="1">
    <source>
        <dbReference type="PROSITE-ProRule" id="PRU00042"/>
    </source>
</evidence>
<dbReference type="GO" id="GO:0000976">
    <property type="term" value="F:transcription cis-regulatory region binding"/>
    <property type="evidence" value="ECO:0007669"/>
    <property type="project" value="TreeGrafter"/>
</dbReference>
<dbReference type="GO" id="GO:0010090">
    <property type="term" value="P:trichome morphogenesis"/>
    <property type="evidence" value="ECO:0007669"/>
    <property type="project" value="InterPro"/>
</dbReference>
<feature type="domain" description="C2H2-type" evidence="3">
    <location>
        <begin position="100"/>
        <end position="127"/>
    </location>
</feature>
<dbReference type="GO" id="GO:0005634">
    <property type="term" value="C:nucleus"/>
    <property type="evidence" value="ECO:0007669"/>
    <property type="project" value="TreeGrafter"/>
</dbReference>
<keyword evidence="1" id="KW-0863">Zinc-finger</keyword>
<dbReference type="InterPro" id="IPR036236">
    <property type="entry name" value="Znf_C2H2_sf"/>
</dbReference>
<dbReference type="Gene3D" id="3.30.160.60">
    <property type="entry name" value="Classic Zinc Finger"/>
    <property type="match status" value="1"/>
</dbReference>
<evidence type="ECO:0000256" key="2">
    <source>
        <dbReference type="SAM" id="MobiDB-lite"/>
    </source>
</evidence>
<feature type="region of interest" description="Disordered" evidence="2">
    <location>
        <begin position="66"/>
        <end position="94"/>
    </location>
</feature>
<name>A0AB40BF13_DIOCR</name>
<dbReference type="Proteomes" id="UP001515500">
    <property type="component" value="Chromosome 5"/>
</dbReference>
<feature type="compositionally biased region" description="Low complexity" evidence="2">
    <location>
        <begin position="85"/>
        <end position="94"/>
    </location>
</feature>
<evidence type="ECO:0000313" key="4">
    <source>
        <dbReference type="Proteomes" id="UP001515500"/>
    </source>
</evidence>
<dbReference type="PANTHER" id="PTHR46353">
    <property type="entry name" value="ZINC FINGER PROTEIN 5"/>
    <property type="match status" value="1"/>
</dbReference>
<evidence type="ECO:0000313" key="5">
    <source>
        <dbReference type="RefSeq" id="XP_039125903.1"/>
    </source>
</evidence>
<dbReference type="InterPro" id="IPR013087">
    <property type="entry name" value="Znf_C2H2_type"/>
</dbReference>
<dbReference type="AlphaFoldDB" id="A0AB40BF13"/>
<dbReference type="SUPFAM" id="SSF57667">
    <property type="entry name" value="beta-beta-alpha zinc fingers"/>
    <property type="match status" value="1"/>
</dbReference>